<feature type="compositionally biased region" description="Polar residues" evidence="2">
    <location>
        <begin position="180"/>
        <end position="202"/>
    </location>
</feature>
<dbReference type="InterPro" id="IPR009737">
    <property type="entry name" value="Aim32/Apd1-like"/>
</dbReference>
<keyword evidence="1" id="KW-0539">Nucleus</keyword>
<dbReference type="PANTHER" id="PTHR31902">
    <property type="entry name" value="ACTIN PATCHES DISTAL PROTEIN 1"/>
    <property type="match status" value="1"/>
</dbReference>
<organism evidence="3 4">
    <name type="scientific">Zasmidium cellare</name>
    <name type="common">Wine cellar mold</name>
    <name type="synonym">Racodium cellare</name>
    <dbReference type="NCBI Taxonomy" id="395010"/>
    <lineage>
        <taxon>Eukaryota</taxon>
        <taxon>Fungi</taxon>
        <taxon>Dikarya</taxon>
        <taxon>Ascomycota</taxon>
        <taxon>Pezizomycotina</taxon>
        <taxon>Dothideomycetes</taxon>
        <taxon>Dothideomycetidae</taxon>
        <taxon>Mycosphaerellales</taxon>
        <taxon>Mycosphaerellaceae</taxon>
        <taxon>Zasmidium</taxon>
    </lineage>
</organism>
<reference evidence="3 4" key="1">
    <citation type="journal article" date="2023" name="G3 (Bethesda)">
        <title>A chromosome-level genome assembly of Zasmidium syzygii isolated from banana leaves.</title>
        <authorList>
            <person name="van Westerhoven A.C."/>
            <person name="Mehrabi R."/>
            <person name="Talebi R."/>
            <person name="Steentjes M.B.F."/>
            <person name="Corcolon B."/>
            <person name="Chong P.A."/>
            <person name="Kema G.H.J."/>
            <person name="Seidl M.F."/>
        </authorList>
    </citation>
    <scope>NUCLEOTIDE SEQUENCE [LARGE SCALE GENOMIC DNA]</scope>
    <source>
        <strain evidence="3 4">P124</strain>
    </source>
</reference>
<evidence type="ECO:0000256" key="1">
    <source>
        <dbReference type="ARBA" id="ARBA00023242"/>
    </source>
</evidence>
<name>A0ABR0EMG9_ZASCE</name>
<dbReference type="SUPFAM" id="SSF52833">
    <property type="entry name" value="Thioredoxin-like"/>
    <property type="match status" value="1"/>
</dbReference>
<dbReference type="PANTHER" id="PTHR31902:SF14">
    <property type="entry name" value="ACTIN PATCHES DISTAL PROTEIN 1"/>
    <property type="match status" value="1"/>
</dbReference>
<dbReference type="Gene3D" id="3.40.30.10">
    <property type="entry name" value="Glutaredoxin"/>
    <property type="match status" value="1"/>
</dbReference>
<evidence type="ECO:0000313" key="3">
    <source>
        <dbReference type="EMBL" id="KAK4502670.1"/>
    </source>
</evidence>
<accession>A0ABR0EMG9</accession>
<dbReference type="InterPro" id="IPR036249">
    <property type="entry name" value="Thioredoxin-like_sf"/>
</dbReference>
<dbReference type="Pfam" id="PF06999">
    <property type="entry name" value="Suc_Fer-like"/>
    <property type="match status" value="1"/>
</dbReference>
<sequence length="857" mass="96108">MGKAKTMFRSLVERVSGPTAPDALKPRDDGFSTAKGYEALFPPTKSEVDGDDCLHDCASCSISYPKKFKIDDEDQLYGHINGWSRHLIVATGKTDWVRSVEDEKDSVMEAVGKHGGDVEGGKLMLSASNIPLPEDLKGHHDSPYGPDRPTTVLLMPSFTYVDHVTPKHVPELIKSVINTAPTNTTPLHPDSNGSLTNGSTAPHTPLPAPPQNLPAGLSLRTCPHKYIILLCSQATRDARCGQSAPLLRKELERQLRPLGLYRDLDDERPGGVGIYFISHVGGHKYSANMMVYRKSEPRRTVQEQMQNGGGDQQEANGIGGKGGEDGEAAQCIWLARIRPEDIENVVRYTVLQGKVVKPDRQLRGGFDRERGICDLGQPQCARCIKRKVDCSYAGGLREREYVFRDHNEFAQRKSEIARGTRKAASRSPPKAGRAPEDNTPTSEEYPWLNELGRSEIPPSIYHSIEQRAIDRFFLDWVLYPCNRGSSPGYMKELPRLYESSNEDCVLRCAVEAMAFAAQKDQKGTDGVIFSTKAQNQYGAALARMQTRITSGEVGFADDRTLAGLLLIENFEMMYLARSGYVTAHRSAVKLFIHNRGTEPLHLTGSYGIWRTAHHRLQAYQILDREPPEAQQIAWVERLQIERPDLRISSDIMRMNMLCAQARTSLQDEGSDKSHLIHSITELLSNIDDWTSKINGIWRPKRSSAYDTLTQEFQTLRLSDILSPSQTNLNEQQHSPTGQDIWLTYMWNFHFACQIALRESLIDLLTPSDHLPQDAARIAFERQVIRVLSGNIIASFPFLLAYSGDQVEPYVQMQGRSVARFFVVLSIWNLQNSRWTPGEFKGVAREVSEFVTEGQRLV</sequence>
<dbReference type="Proteomes" id="UP001305779">
    <property type="component" value="Unassembled WGS sequence"/>
</dbReference>
<dbReference type="CDD" id="cd03062">
    <property type="entry name" value="TRX_Fd_Sucrase"/>
    <property type="match status" value="1"/>
</dbReference>
<evidence type="ECO:0008006" key="5">
    <source>
        <dbReference type="Google" id="ProtNLM"/>
    </source>
</evidence>
<dbReference type="EMBL" id="JAXOVC010000004">
    <property type="protein sequence ID" value="KAK4502670.1"/>
    <property type="molecule type" value="Genomic_DNA"/>
</dbReference>
<feature type="region of interest" description="Disordered" evidence="2">
    <location>
        <begin position="180"/>
        <end position="212"/>
    </location>
</feature>
<evidence type="ECO:0000256" key="2">
    <source>
        <dbReference type="SAM" id="MobiDB-lite"/>
    </source>
</evidence>
<proteinExistence type="predicted"/>
<evidence type="ECO:0000313" key="4">
    <source>
        <dbReference type="Proteomes" id="UP001305779"/>
    </source>
</evidence>
<dbReference type="InterPro" id="IPR001138">
    <property type="entry name" value="Zn2Cys6_DnaBD"/>
</dbReference>
<dbReference type="CDD" id="cd00067">
    <property type="entry name" value="GAL4"/>
    <property type="match status" value="1"/>
</dbReference>
<protein>
    <recommendedName>
        <fullName evidence="5">Zn(2)-C6 fungal-type domain-containing protein</fullName>
    </recommendedName>
</protein>
<comment type="caution">
    <text evidence="3">The sequence shown here is derived from an EMBL/GenBank/DDBJ whole genome shotgun (WGS) entry which is preliminary data.</text>
</comment>
<feature type="region of interest" description="Disordered" evidence="2">
    <location>
        <begin position="414"/>
        <end position="446"/>
    </location>
</feature>
<keyword evidence="4" id="KW-1185">Reference proteome</keyword>
<gene>
    <name evidence="3" type="ORF">PRZ48_006096</name>
</gene>